<sequence length="325" mass="37390">MIVFSQWRLYKLLPEDFDDEYYDNQNGLLLISIIVGILIYGIGKPLKLVEIDTILLLILLQFFISSYGTFMKNYFLSNFSKKSAFLSVALYTVIIPLIIGGIIVVISLGLREGLLVIVTALLKLIPLLGRVFPFLDKIIQVKNVEPTSQEEIINDNTENDQVTSILEKQVSEGNNFYVIILIVFSVLAILAVIRFRRFKAPMTDDNDEVILTRQFAKKTEEDLSKLINIPSYSKATHQIRKYVSELEKIAVKKNIGRKGSESAREWLKRIEISCSNNWINLYEKVRYGMENVTITEAEQFINEYKIIKKQLKDRKPLHDLDEANS</sequence>
<gene>
    <name evidence="2" type="ORF">I5776_13690</name>
</gene>
<evidence type="ECO:0008006" key="4">
    <source>
        <dbReference type="Google" id="ProtNLM"/>
    </source>
</evidence>
<organism evidence="2 3">
    <name type="scientific">Heyndrickxia vini</name>
    <dbReference type="NCBI Taxonomy" id="1476025"/>
    <lineage>
        <taxon>Bacteria</taxon>
        <taxon>Bacillati</taxon>
        <taxon>Bacillota</taxon>
        <taxon>Bacilli</taxon>
        <taxon>Bacillales</taxon>
        <taxon>Bacillaceae</taxon>
        <taxon>Heyndrickxia</taxon>
    </lineage>
</organism>
<reference evidence="2 3" key="1">
    <citation type="submission" date="2020-11" db="EMBL/GenBank/DDBJ databases">
        <title>Taxonomic evaluation of the Bacillus sporothermodurans group of bacteria based on whole genome sequences.</title>
        <authorList>
            <person name="Fiedler G."/>
            <person name="Herbstmann A.-D."/>
            <person name="Doll E."/>
            <person name="Wenning M."/>
            <person name="Brinks E."/>
            <person name="Kabisch J."/>
            <person name="Breitenwieser F."/>
            <person name="Lappann M."/>
            <person name="Boehnlein C."/>
            <person name="Franz C."/>
        </authorList>
    </citation>
    <scope>NUCLEOTIDE SEQUENCE [LARGE SCALE GENOMIC DNA]</scope>
    <source>
        <strain evidence="2 3">JCM 19841</strain>
    </source>
</reference>
<dbReference type="RefSeq" id="WP_202776950.1">
    <property type="nucleotide sequence ID" value="NZ_CP065425.1"/>
</dbReference>
<dbReference type="EMBL" id="CP065425">
    <property type="protein sequence ID" value="QQZ08127.1"/>
    <property type="molecule type" value="Genomic_DNA"/>
</dbReference>
<protein>
    <recommendedName>
        <fullName evidence="4">DUF4129 domain-containing protein</fullName>
    </recommendedName>
</protein>
<keyword evidence="1" id="KW-0472">Membrane</keyword>
<keyword evidence="1" id="KW-1133">Transmembrane helix</keyword>
<keyword evidence="1" id="KW-0812">Transmembrane</keyword>
<feature type="transmembrane region" description="Helical" evidence="1">
    <location>
        <begin position="25"/>
        <end position="42"/>
    </location>
</feature>
<name>A0ABX7E013_9BACI</name>
<accession>A0ABX7E013</accession>
<feature type="transmembrane region" description="Helical" evidence="1">
    <location>
        <begin position="176"/>
        <end position="193"/>
    </location>
</feature>
<feature type="transmembrane region" description="Helical" evidence="1">
    <location>
        <begin position="54"/>
        <end position="71"/>
    </location>
</feature>
<keyword evidence="3" id="KW-1185">Reference proteome</keyword>
<evidence type="ECO:0000256" key="1">
    <source>
        <dbReference type="SAM" id="Phobius"/>
    </source>
</evidence>
<feature type="transmembrane region" description="Helical" evidence="1">
    <location>
        <begin position="113"/>
        <end position="132"/>
    </location>
</feature>
<proteinExistence type="predicted"/>
<evidence type="ECO:0000313" key="3">
    <source>
        <dbReference type="Proteomes" id="UP000595691"/>
    </source>
</evidence>
<feature type="transmembrane region" description="Helical" evidence="1">
    <location>
        <begin position="83"/>
        <end position="106"/>
    </location>
</feature>
<evidence type="ECO:0000313" key="2">
    <source>
        <dbReference type="EMBL" id="QQZ08127.1"/>
    </source>
</evidence>
<dbReference type="Proteomes" id="UP000595691">
    <property type="component" value="Chromosome"/>
</dbReference>